<comment type="similarity">
    <text evidence="2">Belongs to the YkuD family.</text>
</comment>
<dbReference type="Gene3D" id="2.40.440.10">
    <property type="entry name" value="L,D-transpeptidase catalytic domain-like"/>
    <property type="match status" value="1"/>
</dbReference>
<gene>
    <name evidence="11" type="ORF">SAMN06297251_10729</name>
</gene>
<evidence type="ECO:0000256" key="2">
    <source>
        <dbReference type="ARBA" id="ARBA00005992"/>
    </source>
</evidence>
<dbReference type="InterPro" id="IPR036366">
    <property type="entry name" value="PGBDSf"/>
</dbReference>
<dbReference type="EMBL" id="FWXR01000007">
    <property type="protein sequence ID" value="SMC74711.1"/>
    <property type="molecule type" value="Genomic_DNA"/>
</dbReference>
<dbReference type="AlphaFoldDB" id="A0A1W2BPE6"/>
<dbReference type="Pfam" id="PF03734">
    <property type="entry name" value="YkuD"/>
    <property type="match status" value="1"/>
</dbReference>
<dbReference type="GO" id="GO:0071555">
    <property type="term" value="P:cell wall organization"/>
    <property type="evidence" value="ECO:0007669"/>
    <property type="project" value="UniProtKB-UniRule"/>
</dbReference>
<feature type="signal peptide" evidence="9">
    <location>
        <begin position="1"/>
        <end position="27"/>
    </location>
</feature>
<evidence type="ECO:0000313" key="12">
    <source>
        <dbReference type="Proteomes" id="UP000192656"/>
    </source>
</evidence>
<feature type="chain" id="PRO_5010745447" evidence="9">
    <location>
        <begin position="28"/>
        <end position="504"/>
    </location>
</feature>
<dbReference type="SUPFAM" id="SSF47090">
    <property type="entry name" value="PGBD-like"/>
    <property type="match status" value="1"/>
</dbReference>
<evidence type="ECO:0000256" key="6">
    <source>
        <dbReference type="ARBA" id="ARBA00023316"/>
    </source>
</evidence>
<dbReference type="PROSITE" id="PS52029">
    <property type="entry name" value="LD_TPASE"/>
    <property type="match status" value="1"/>
</dbReference>
<evidence type="ECO:0000256" key="9">
    <source>
        <dbReference type="SAM" id="SignalP"/>
    </source>
</evidence>
<evidence type="ECO:0000256" key="4">
    <source>
        <dbReference type="ARBA" id="ARBA00022960"/>
    </source>
</evidence>
<dbReference type="UniPathway" id="UPA00219"/>
<dbReference type="InterPro" id="IPR050979">
    <property type="entry name" value="LD-transpeptidase"/>
</dbReference>
<keyword evidence="5 7" id="KW-0573">Peptidoglycan synthesis</keyword>
<name>A0A1W2BPE6_9HYPH</name>
<dbReference type="PANTHER" id="PTHR30582:SF30">
    <property type="entry name" value="BLR4375 PROTEIN"/>
    <property type="match status" value="1"/>
</dbReference>
<comment type="pathway">
    <text evidence="1 7">Cell wall biogenesis; peptidoglycan biosynthesis.</text>
</comment>
<evidence type="ECO:0000256" key="8">
    <source>
        <dbReference type="SAM" id="MobiDB-lite"/>
    </source>
</evidence>
<dbReference type="GO" id="GO:0071972">
    <property type="term" value="F:peptidoglycan L,D-transpeptidase activity"/>
    <property type="evidence" value="ECO:0007669"/>
    <property type="project" value="TreeGrafter"/>
</dbReference>
<dbReference type="SUPFAM" id="SSF141523">
    <property type="entry name" value="L,D-transpeptidase catalytic domain-like"/>
    <property type="match status" value="1"/>
</dbReference>
<evidence type="ECO:0000256" key="7">
    <source>
        <dbReference type="PROSITE-ProRule" id="PRU01373"/>
    </source>
</evidence>
<keyword evidence="4 7" id="KW-0133">Cell shape</keyword>
<dbReference type="GO" id="GO:0005576">
    <property type="term" value="C:extracellular region"/>
    <property type="evidence" value="ECO:0007669"/>
    <property type="project" value="TreeGrafter"/>
</dbReference>
<proteinExistence type="inferred from homology"/>
<keyword evidence="9" id="KW-0732">Signal</keyword>
<accession>A0A1W2BPE6</accession>
<dbReference type="CDD" id="cd16913">
    <property type="entry name" value="YkuD_like"/>
    <property type="match status" value="1"/>
</dbReference>
<feature type="region of interest" description="Disordered" evidence="8">
    <location>
        <begin position="67"/>
        <end position="180"/>
    </location>
</feature>
<keyword evidence="6 7" id="KW-0961">Cell wall biogenesis/degradation</keyword>
<sequence>MRTRWRATCLTLLVAGSIPFDSSPSLAQGFDGYGVPPSAVESFVDQYGREVYLDAYGRIVAVVQRGQGGRGDFSDNPNGPRIFDGPPPPGVTLEGPVNRVPPGVFEDAPRDDFDGQANAGRPQTIDPYDREDPYQSPGGSETIEALPLPDTPGGEDRQTAELPRSEEPGLEQAPGGGLDLPEPGASIIEVPGESAGMPNGGPAEGQTIIESDPAPQVATPHGANQKAEVAALQVLLDRAGMSPGVIDGQMGSNVNKAVAAYEEKFGRKLPTGDSRALADELNATGGPPVINYELTAEDVAGPYVASIPSDYAEKAQLPAMSFERPSEKLAERFHMDEAYLKAINPGADFSRAGTRIKVMNVGPNVKADVVRIIADKGREQVRAYDAQGQLVAAYPSTIGSSSTPSPSGTVQVNRIAFDPNYTYNPKINFKQGANDKVLTIPPGPNGPVGTIWIALSKPTYGIHGTPEPSKIGKTNSHGCIRLTNWDAFELAKMVKPGVTVEFVD</sequence>
<dbReference type="Pfam" id="PF01471">
    <property type="entry name" value="PG_binding_1"/>
    <property type="match status" value="1"/>
</dbReference>
<evidence type="ECO:0000256" key="5">
    <source>
        <dbReference type="ARBA" id="ARBA00022984"/>
    </source>
</evidence>
<reference evidence="11 12" key="1">
    <citation type="submission" date="2017-04" db="EMBL/GenBank/DDBJ databases">
        <authorList>
            <person name="Afonso C.L."/>
            <person name="Miller P.J."/>
            <person name="Scott M.A."/>
            <person name="Spackman E."/>
            <person name="Goraichik I."/>
            <person name="Dimitrov K.M."/>
            <person name="Suarez D.L."/>
            <person name="Swayne D.E."/>
        </authorList>
    </citation>
    <scope>NUCLEOTIDE SEQUENCE [LARGE SCALE GENOMIC DNA]</scope>
    <source>
        <strain evidence="11 12">CGMCC 1.10972</strain>
    </source>
</reference>
<organism evidence="11 12">
    <name type="scientific">Fulvimarina manganoxydans</name>
    <dbReference type="NCBI Taxonomy" id="937218"/>
    <lineage>
        <taxon>Bacteria</taxon>
        <taxon>Pseudomonadati</taxon>
        <taxon>Pseudomonadota</taxon>
        <taxon>Alphaproteobacteria</taxon>
        <taxon>Hyphomicrobiales</taxon>
        <taxon>Aurantimonadaceae</taxon>
        <taxon>Fulvimarina</taxon>
    </lineage>
</organism>
<dbReference type="GO" id="GO:0016740">
    <property type="term" value="F:transferase activity"/>
    <property type="evidence" value="ECO:0007669"/>
    <property type="project" value="UniProtKB-KW"/>
</dbReference>
<dbReference type="Gene3D" id="1.10.101.10">
    <property type="entry name" value="PGBD-like superfamily/PGBD"/>
    <property type="match status" value="1"/>
</dbReference>
<dbReference type="InterPro" id="IPR005490">
    <property type="entry name" value="LD_TPept_cat_dom"/>
</dbReference>
<evidence type="ECO:0000256" key="1">
    <source>
        <dbReference type="ARBA" id="ARBA00004752"/>
    </source>
</evidence>
<keyword evidence="11" id="KW-0449">Lipoprotein</keyword>
<evidence type="ECO:0000256" key="3">
    <source>
        <dbReference type="ARBA" id="ARBA00022679"/>
    </source>
</evidence>
<feature type="active site" description="Proton donor/acceptor" evidence="7">
    <location>
        <position position="463"/>
    </location>
</feature>
<dbReference type="GO" id="GO:0008360">
    <property type="term" value="P:regulation of cell shape"/>
    <property type="evidence" value="ECO:0007669"/>
    <property type="project" value="UniProtKB-UniRule"/>
</dbReference>
<dbReference type="RefSeq" id="WP_084409861.1">
    <property type="nucleotide sequence ID" value="NZ_FWXR01000007.1"/>
</dbReference>
<feature type="compositionally biased region" description="Basic and acidic residues" evidence="8">
    <location>
        <begin position="154"/>
        <end position="167"/>
    </location>
</feature>
<protein>
    <submittedName>
        <fullName evidence="11">Lipoprotein-anchoring transpeptidase ErfK/SrfK</fullName>
    </submittedName>
</protein>
<evidence type="ECO:0000259" key="10">
    <source>
        <dbReference type="PROSITE" id="PS52029"/>
    </source>
</evidence>
<dbReference type="InterPro" id="IPR036365">
    <property type="entry name" value="PGBD-like_sf"/>
</dbReference>
<dbReference type="InterPro" id="IPR038063">
    <property type="entry name" value="Transpep_catalytic_dom"/>
</dbReference>
<dbReference type="GO" id="GO:0018104">
    <property type="term" value="P:peptidoglycan-protein cross-linking"/>
    <property type="evidence" value="ECO:0007669"/>
    <property type="project" value="TreeGrafter"/>
</dbReference>
<evidence type="ECO:0000313" key="11">
    <source>
        <dbReference type="EMBL" id="SMC74711.1"/>
    </source>
</evidence>
<keyword evidence="3" id="KW-0808">Transferase</keyword>
<keyword evidence="12" id="KW-1185">Reference proteome</keyword>
<dbReference type="OrthoDB" id="9787225at2"/>
<dbReference type="Proteomes" id="UP000192656">
    <property type="component" value="Unassembled WGS sequence"/>
</dbReference>
<feature type="domain" description="L,D-TPase catalytic" evidence="10">
    <location>
        <begin position="370"/>
        <end position="503"/>
    </location>
</feature>
<feature type="active site" description="Nucleophile" evidence="7">
    <location>
        <position position="479"/>
    </location>
</feature>
<dbReference type="STRING" id="937218.SAMN06297251_10729"/>
<dbReference type="InterPro" id="IPR002477">
    <property type="entry name" value="Peptidoglycan-bd-like"/>
</dbReference>
<dbReference type="PANTHER" id="PTHR30582">
    <property type="entry name" value="L,D-TRANSPEPTIDASE"/>
    <property type="match status" value="1"/>
</dbReference>